<gene>
    <name evidence="2" type="ORF">JWR99_22400</name>
</gene>
<dbReference type="Proteomes" id="UP001154860">
    <property type="component" value="Unassembled WGS sequence"/>
</dbReference>
<dbReference type="GO" id="GO:0008237">
    <property type="term" value="F:metallopeptidase activity"/>
    <property type="evidence" value="ECO:0007669"/>
    <property type="project" value="InterPro"/>
</dbReference>
<organism evidence="2 3">
    <name type="scientific">Pseudomonas lactucae</name>
    <dbReference type="NCBI Taxonomy" id="2813360"/>
    <lineage>
        <taxon>Bacteria</taxon>
        <taxon>Pseudomonadati</taxon>
        <taxon>Pseudomonadota</taxon>
        <taxon>Gammaproteobacteria</taxon>
        <taxon>Pseudomonadales</taxon>
        <taxon>Pseudomonadaceae</taxon>
        <taxon>Pseudomonas</taxon>
    </lineage>
</organism>
<dbReference type="Gene3D" id="3.40.390.10">
    <property type="entry name" value="Collagenase (Catalytic Domain)"/>
    <property type="match status" value="1"/>
</dbReference>
<name>A0A9X1C6Q3_9PSED</name>
<evidence type="ECO:0000313" key="3">
    <source>
        <dbReference type="Proteomes" id="UP001154860"/>
    </source>
</evidence>
<proteinExistence type="predicted"/>
<dbReference type="Pfam" id="PF20178">
    <property type="entry name" value="ToxA_N"/>
    <property type="match status" value="1"/>
</dbReference>
<reference evidence="2 3" key="1">
    <citation type="journal article" date="2021" name="Int. J. Syst. Evol. Microbiol.">
        <title>Pseudomonas lactucae sp. nov., a pathogen causing bacterial rot of lettuce in Japan.</title>
        <authorList>
            <person name="Sawada H."/>
            <person name="Fujikawa T."/>
            <person name="Satou M."/>
        </authorList>
    </citation>
    <scope>NUCLEOTIDE SEQUENCE [LARGE SCALE GENOMIC DNA]</scope>
    <source>
        <strain evidence="2 3">MAFF 301381</strain>
    </source>
</reference>
<feature type="domain" description="Dermonecrotic toxin N-terminal" evidence="1">
    <location>
        <begin position="921"/>
        <end position="1174"/>
    </location>
</feature>
<dbReference type="EMBL" id="JAFHKJ010000103">
    <property type="protein sequence ID" value="MBN2978544.1"/>
    <property type="molecule type" value="Genomic_DNA"/>
</dbReference>
<comment type="caution">
    <text evidence="2">The sequence shown here is derived from an EMBL/GenBank/DDBJ whole genome shotgun (WGS) entry which is preliminary data.</text>
</comment>
<dbReference type="RefSeq" id="WP_205491186.1">
    <property type="nucleotide sequence ID" value="NZ_JAFHKI010000129.1"/>
</dbReference>
<dbReference type="InterPro" id="IPR024079">
    <property type="entry name" value="MetalloPept_cat_dom_sf"/>
</dbReference>
<sequence>MAKVSPPYFFDEFLRPIKRKEPTPRERALGFTLKDLDWLHTLYYATDAARQNRTLHGYCMRVERLLINRLGQRVMPLAGTFIMSPTPDAEKAVLYTPYGGLELFDSRADLLIEMEARLRDPDERRQLLHFLSITERDELPTAAHLSLTTSVIEGAVMQDQESAIRAGQYKNVTMMLQELRKLPTLDGMLHILLGIMARSYFPGLNQADTRVNFFSRTTTDDGARWVASLPLNEALLQFYVKHAWPTDQTHTFVNTGYDPSALTPQQRAEDQQRWDSVVEQTSAILSRLLNSLLQTYWNEDIKGGESRLQLFAKVLSDKFRADLLFKHQDEIVSSDESRILRAMLLPNKTLRDAADSQLKLEKVRVHAPFQHYVDLASTLMMSNSHAYLYTQSRGLQVLKDLKDLTATLLSMLKAAGHEDELLNFMSVGERNVFIGMDHIQVHGQPVADDVFLEMIEDVVTKQFDNLDCALGLFRRSAGSIDLAALLDSALDVRMMLDSRLLEQTSGGRWTVHPITSGNGRPSTVQAEKAKLHVRRLETIETALALERSQHHTLRDLVAHALNMEIAKRHLNLKADDIHINTYASQAREQEDRLPQQSSNMVQHFIARLAQQSEALTDSLHTGLYGKRDAGRAFRLPSLSTQTFNAIIEQVLKSFVQSDLRTLPHLLLEKNQTHLSHGLLQGLIGEARLRRLSRSLPEPTLALLDASLNADGLTRVTRHGLNGFIPDAFGLTLNLGLDAIPQALANCFVLTERGGIDPHNSGTALLWTPRCGYEAFASVKVLLDALEQRLQNPLERLPLLENMPVSRRLPHQSYRLGPLQRIDDDLLKNRQQTYSDFIRDEIDHVLSMGLNAQRFQYCMDRLIRRAPPSNLPRAIAIARAMILQQALPVWLGMATPRDQILQAELIEQYRVSAPDERDYLHGIRSIRESAQSVLASLLKARFPEQDITPDNVLIPGNIDLTGNIQTLTDFALRHLPELNGDAIRPRSRTATPLPATLDGNAVVQLVRQLDLKKHFQQQLTAHLKSQTAGTQERRELFCRQLPWQVMQYAHQHMLDERLSASAWGFIQQVFDMPDALARAAVRGAQAVIRPLELIATEGAAKVKALGCYLIGPTSGAPGPVVLYAPYSPTHSLKEYSNDVAFLNEFITPGALQDWVLEQLETAHQATYRNLLNQRFGKGPSDIRLGVSPITGNLLTRLFDDNAEMLLKMLASQFSRLGKSTWEAVTSLLTQGIPKGLQFMAGKLAYPLVVWRSYKLFKASAEDLQEHHWHQALKMFALGVAEMATLRGALEDLLPQTAPPEEPVTQEPWLQPSQPAATTLGTLDVTEPERTRLQAFESHDVALDDLEKTTQPHLYRDRPNIRNYVPLAGKVYPVKKTGDGWRLSKGELRGPYVQQNAQGEWTLDLDRHNPRYGKTLSRYAGRLYTRSAERSLINIEAVGMQEITALSNWKAQCIDEALNVATYYTVTCKRNLVHFTALRDANSRLGRFFSELFGIVTLTTDQVQRIERRIDEVLDELINHTLVGPDSKRFVSGTPRYSPQDSYAFVLPDDAQRKIYLLDRFFDPHMDMYQNRLNTPFNLSAHARATVLIHEITHIRSSTEDLAYLDSMRPFPDLINVNAPGGALIKTDLEDLRETALSLATPVTMLFKAWDAVSQLWEDFGDNPSTHLQMKKVLSTTGATSLADARSIFMSNADKRIDTILANADSVTYLISELGRTLDTGA</sequence>
<evidence type="ECO:0000259" key="1">
    <source>
        <dbReference type="Pfam" id="PF20178"/>
    </source>
</evidence>
<reference evidence="2 3" key="2">
    <citation type="journal article" date="2023" name="Plant Pathol.">
        <title>Dismantling and reorganizing Pseudomonas marginalis sensu#lato.</title>
        <authorList>
            <person name="Sawada H."/>
            <person name="Fujikawa T."/>
            <person name="Satou M."/>
        </authorList>
    </citation>
    <scope>NUCLEOTIDE SEQUENCE [LARGE SCALE GENOMIC DNA]</scope>
    <source>
        <strain evidence="2 3">MAFF 301381</strain>
    </source>
</reference>
<dbReference type="InterPro" id="IPR046673">
    <property type="entry name" value="ToxA_N"/>
</dbReference>
<accession>A0A9X1C6Q3</accession>
<evidence type="ECO:0000313" key="2">
    <source>
        <dbReference type="EMBL" id="MBN2978544.1"/>
    </source>
</evidence>
<keyword evidence="3" id="KW-1185">Reference proteome</keyword>
<protein>
    <recommendedName>
        <fullName evidence="1">Dermonecrotic toxin N-terminal domain-containing protein</fullName>
    </recommendedName>
</protein>